<evidence type="ECO:0000313" key="2">
    <source>
        <dbReference type="Proteomes" id="UP000248039"/>
    </source>
</evidence>
<organism evidence="1 2">
    <name type="scientific">Streptomyces tateyamensis</name>
    <dbReference type="NCBI Taxonomy" id="565073"/>
    <lineage>
        <taxon>Bacteria</taxon>
        <taxon>Bacillati</taxon>
        <taxon>Actinomycetota</taxon>
        <taxon>Actinomycetes</taxon>
        <taxon>Kitasatosporales</taxon>
        <taxon>Streptomycetaceae</taxon>
        <taxon>Streptomyces</taxon>
    </lineage>
</organism>
<protein>
    <submittedName>
        <fullName evidence="1">Uncharacterized protein</fullName>
    </submittedName>
</protein>
<accession>A0A2V4P051</accession>
<evidence type="ECO:0000313" key="1">
    <source>
        <dbReference type="EMBL" id="PYC82606.1"/>
    </source>
</evidence>
<dbReference type="Proteomes" id="UP000248039">
    <property type="component" value="Unassembled WGS sequence"/>
</dbReference>
<keyword evidence="2" id="KW-1185">Reference proteome</keyword>
<dbReference type="EMBL" id="PYBW01000030">
    <property type="protein sequence ID" value="PYC82606.1"/>
    <property type="molecule type" value="Genomic_DNA"/>
</dbReference>
<comment type="caution">
    <text evidence="1">The sequence shown here is derived from an EMBL/GenBank/DDBJ whole genome shotgun (WGS) entry which is preliminary data.</text>
</comment>
<gene>
    <name evidence="1" type="ORF">C7C46_09595</name>
</gene>
<proteinExistence type="predicted"/>
<reference evidence="1 2" key="1">
    <citation type="submission" date="2018-03" db="EMBL/GenBank/DDBJ databases">
        <title>Bioinformatic expansion and discovery of thiopeptide antibiotics.</title>
        <authorList>
            <person name="Schwalen C.J."/>
            <person name="Hudson G.A."/>
            <person name="Mitchell D.A."/>
        </authorList>
    </citation>
    <scope>NUCLEOTIDE SEQUENCE [LARGE SCALE GENOMIC DNA]</scope>
    <source>
        <strain evidence="1 2">ATCC 21389</strain>
    </source>
</reference>
<sequence>MMLTGASTGHPHWQSRAVSLLAECGFTGVVLDPFVPNDTELPWRTGWLDRAEAMADVLLSWRPLGPWPVVRAHRAYLADRLRPPVVVGCPPAVGWQEATRRCLAMDVPGLTVHSPLAATVEEAVARSAARTRRRRCPAAN</sequence>
<dbReference type="AlphaFoldDB" id="A0A2V4P051"/>
<name>A0A2V4P051_9ACTN</name>